<feature type="compositionally biased region" description="Polar residues" evidence="1">
    <location>
        <begin position="36"/>
        <end position="48"/>
    </location>
</feature>
<organism evidence="2">
    <name type="scientific">marine sediment metagenome</name>
    <dbReference type="NCBI Taxonomy" id="412755"/>
    <lineage>
        <taxon>unclassified sequences</taxon>
        <taxon>metagenomes</taxon>
        <taxon>ecological metagenomes</taxon>
    </lineage>
</organism>
<gene>
    <name evidence="2" type="ORF">S01H1_46913</name>
</gene>
<sequence length="263" mass="27055">TATITTDDTLTVYASGYDAGTNYIGLVDVTWSQTGTLSPAPSGTSQSFAFDPDVPGSGTIDADHATATDDSTGTITVNLGAESYIGITTTLGGSNAIAGSSFDIMLTVYDGDDNVKTDFTGAHNVDWTVSGANNAPDSTVPTLPSDGNMTFALGVVTYSNAVLVNGTDSVEIKAELTVEGVNEDTPLVVDCDPGTADHFTVETENSGVETAGIDFEVTVTVYDAYDNLVDHGVNDYDGLHTIDFTHTATASPNATSPVIPASI</sequence>
<feature type="non-terminal residue" evidence="2">
    <location>
        <position position="1"/>
    </location>
</feature>
<name>X0W268_9ZZZZ</name>
<dbReference type="EMBL" id="BARS01030056">
    <property type="protein sequence ID" value="GAG17412.1"/>
    <property type="molecule type" value="Genomic_DNA"/>
</dbReference>
<dbReference type="AlphaFoldDB" id="X0W268"/>
<dbReference type="PROSITE" id="PS50890">
    <property type="entry name" value="PUA"/>
    <property type="match status" value="1"/>
</dbReference>
<feature type="region of interest" description="Disordered" evidence="1">
    <location>
        <begin position="36"/>
        <end position="58"/>
    </location>
</feature>
<accession>X0W268</accession>
<comment type="caution">
    <text evidence="2">The sequence shown here is derived from an EMBL/GenBank/DDBJ whole genome shotgun (WGS) entry which is preliminary data.</text>
</comment>
<protein>
    <submittedName>
        <fullName evidence="2">Uncharacterized protein</fullName>
    </submittedName>
</protein>
<evidence type="ECO:0000256" key="1">
    <source>
        <dbReference type="SAM" id="MobiDB-lite"/>
    </source>
</evidence>
<feature type="non-terminal residue" evidence="2">
    <location>
        <position position="263"/>
    </location>
</feature>
<evidence type="ECO:0000313" key="2">
    <source>
        <dbReference type="EMBL" id="GAG17412.1"/>
    </source>
</evidence>
<reference evidence="2" key="1">
    <citation type="journal article" date="2014" name="Front. Microbiol.">
        <title>High frequency of phylogenetically diverse reductive dehalogenase-homologous genes in deep subseafloor sedimentary metagenomes.</title>
        <authorList>
            <person name="Kawai M."/>
            <person name="Futagami T."/>
            <person name="Toyoda A."/>
            <person name="Takaki Y."/>
            <person name="Nishi S."/>
            <person name="Hori S."/>
            <person name="Arai W."/>
            <person name="Tsubouchi T."/>
            <person name="Morono Y."/>
            <person name="Uchiyama I."/>
            <person name="Ito T."/>
            <person name="Fujiyama A."/>
            <person name="Inagaki F."/>
            <person name="Takami H."/>
        </authorList>
    </citation>
    <scope>NUCLEOTIDE SEQUENCE</scope>
    <source>
        <strain evidence="2">Expedition CK06-06</strain>
    </source>
</reference>
<proteinExistence type="predicted"/>